<dbReference type="RefSeq" id="WP_377471956.1">
    <property type="nucleotide sequence ID" value="NZ_JBHLWN010000076.1"/>
</dbReference>
<protein>
    <recommendedName>
        <fullName evidence="7">Tagatose-6-phosphate kinase</fullName>
        <ecNumber evidence="7">2.7.1.144</ecNumber>
    </recommendedName>
</protein>
<keyword evidence="4 8" id="KW-0418">Kinase</keyword>
<evidence type="ECO:0000313" key="10">
    <source>
        <dbReference type="EMBL" id="MFC0214566.1"/>
    </source>
</evidence>
<organism evidence="10 11">
    <name type="scientific">Paenibacillus chartarius</name>
    <dbReference type="NCBI Taxonomy" id="747481"/>
    <lineage>
        <taxon>Bacteria</taxon>
        <taxon>Bacillati</taxon>
        <taxon>Bacillota</taxon>
        <taxon>Bacilli</taxon>
        <taxon>Bacillales</taxon>
        <taxon>Paenibacillaceae</taxon>
        <taxon>Paenibacillus</taxon>
    </lineage>
</organism>
<accession>A0ABV6DPJ7</accession>
<comment type="catalytic activity">
    <reaction evidence="7">
        <text>D-tagatofuranose 6-phosphate + ATP = D-tagatofuranose 1,6-bisphosphate + ADP + H(+)</text>
        <dbReference type="Rhea" id="RHEA:12420"/>
        <dbReference type="ChEBI" id="CHEBI:15378"/>
        <dbReference type="ChEBI" id="CHEBI:30616"/>
        <dbReference type="ChEBI" id="CHEBI:58694"/>
        <dbReference type="ChEBI" id="CHEBI:58695"/>
        <dbReference type="ChEBI" id="CHEBI:456216"/>
        <dbReference type="EC" id="2.7.1.144"/>
    </reaction>
</comment>
<dbReference type="PANTHER" id="PTHR46566:SF2">
    <property type="entry name" value="ATP-DEPENDENT 6-PHOSPHOFRUCTOKINASE ISOZYME 2"/>
    <property type="match status" value="1"/>
</dbReference>
<evidence type="ECO:0000259" key="9">
    <source>
        <dbReference type="Pfam" id="PF00294"/>
    </source>
</evidence>
<dbReference type="PROSITE" id="PS00584">
    <property type="entry name" value="PFKB_KINASES_2"/>
    <property type="match status" value="1"/>
</dbReference>
<dbReference type="Gene3D" id="3.40.1190.20">
    <property type="match status" value="1"/>
</dbReference>
<dbReference type="NCBIfam" id="TIGR03168">
    <property type="entry name" value="1-PFK"/>
    <property type="match status" value="1"/>
</dbReference>
<dbReference type="PIRSF" id="PIRSF000535">
    <property type="entry name" value="1PFK/6PFK/LacC"/>
    <property type="match status" value="1"/>
</dbReference>
<evidence type="ECO:0000256" key="3">
    <source>
        <dbReference type="ARBA" id="ARBA00022741"/>
    </source>
</evidence>
<comment type="caution">
    <text evidence="10">The sequence shown here is derived from an EMBL/GenBank/DDBJ whole genome shotgun (WGS) entry which is preliminary data.</text>
</comment>
<keyword evidence="11" id="KW-1185">Reference proteome</keyword>
<sequence length="316" mass="33153">MKPTVLTVTFNPSLDKTVVLDQLRVGGLNRARQVRLDAGGKGINVAKLLHGFQVPVVAAGVCGGAEGGELTALLQKAGIDVDFVEVAGRTRTNLKIVDHSLQVTTEINEQGAEVNPRELQAVMDRIRANLDNATHLVLGGSLPPGVPTNVYAELIRNAKSRGIITVLDTDGEALKEGLAAAPYAVKPNIHELEQLCGRRLQSDAEIVEAGKQLLAGGVSLLLISMGGKGSIAMNEREALRVTPFPVTVKSTVGAGDSMVAAMVYCLLNGKPLSDIAAFTSAAGTITASKEGTQVSSLSEMLEHVHRVAVAPLQVTY</sequence>
<comment type="catalytic activity">
    <reaction evidence="6 8">
        <text>beta-D-fructose 1-phosphate + ATP = beta-D-fructose 1,6-bisphosphate + ADP + H(+)</text>
        <dbReference type="Rhea" id="RHEA:14213"/>
        <dbReference type="ChEBI" id="CHEBI:15378"/>
        <dbReference type="ChEBI" id="CHEBI:30616"/>
        <dbReference type="ChEBI" id="CHEBI:32966"/>
        <dbReference type="ChEBI" id="CHEBI:138881"/>
        <dbReference type="ChEBI" id="CHEBI:456216"/>
        <dbReference type="EC" id="2.7.1.56"/>
    </reaction>
</comment>
<evidence type="ECO:0000256" key="8">
    <source>
        <dbReference type="RuleBase" id="RU369061"/>
    </source>
</evidence>
<keyword evidence="2 7" id="KW-0808">Transferase</keyword>
<dbReference type="Proteomes" id="UP001589776">
    <property type="component" value="Unassembled WGS sequence"/>
</dbReference>
<dbReference type="InterPro" id="IPR011611">
    <property type="entry name" value="PfkB_dom"/>
</dbReference>
<keyword evidence="5 7" id="KW-0067">ATP-binding</keyword>
<dbReference type="CDD" id="cd01164">
    <property type="entry name" value="FruK_PfkB_like"/>
    <property type="match status" value="1"/>
</dbReference>
<dbReference type="Pfam" id="PF00294">
    <property type="entry name" value="PfkB"/>
    <property type="match status" value="1"/>
</dbReference>
<dbReference type="InterPro" id="IPR029056">
    <property type="entry name" value="Ribokinase-like"/>
</dbReference>
<dbReference type="EMBL" id="JBHLWN010000076">
    <property type="protein sequence ID" value="MFC0214566.1"/>
    <property type="molecule type" value="Genomic_DNA"/>
</dbReference>
<comment type="similarity">
    <text evidence="7">Belongs to the carbohydrate kinase PfkB family. LacC subfamily.</text>
</comment>
<gene>
    <name evidence="10" type="primary">pfkB</name>
    <name evidence="10" type="ORF">ACFFK0_19225</name>
</gene>
<comment type="pathway">
    <text evidence="7">Carbohydrate metabolism; D-tagatose 6-phosphate degradation; D-glyceraldehyde 3-phosphate and glycerone phosphate from D-tagatose 6-phosphate: step 1/2.</text>
</comment>
<evidence type="ECO:0000313" key="11">
    <source>
        <dbReference type="Proteomes" id="UP001589776"/>
    </source>
</evidence>
<dbReference type="GO" id="GO:0008662">
    <property type="term" value="F:1-phosphofructokinase activity"/>
    <property type="evidence" value="ECO:0007669"/>
    <property type="project" value="UniProtKB-EC"/>
</dbReference>
<dbReference type="EC" id="2.7.1.144" evidence="7"/>
<name>A0ABV6DPJ7_9BACL</name>
<keyword evidence="3 7" id="KW-0547">Nucleotide-binding</keyword>
<feature type="domain" description="Carbohydrate kinase PfkB" evidence="9">
    <location>
        <begin position="14"/>
        <end position="295"/>
    </location>
</feature>
<dbReference type="PANTHER" id="PTHR46566">
    <property type="entry name" value="1-PHOSPHOFRUCTOKINASE-RELATED"/>
    <property type="match status" value="1"/>
</dbReference>
<reference evidence="10 11" key="1">
    <citation type="submission" date="2024-09" db="EMBL/GenBank/DDBJ databases">
        <authorList>
            <person name="Sun Q."/>
            <person name="Mori K."/>
        </authorList>
    </citation>
    <scope>NUCLEOTIDE SEQUENCE [LARGE SCALE GENOMIC DNA]</scope>
    <source>
        <strain evidence="10 11">CCM 7759</strain>
    </source>
</reference>
<evidence type="ECO:0000256" key="1">
    <source>
        <dbReference type="ARBA" id="ARBA00005380"/>
    </source>
</evidence>
<evidence type="ECO:0000256" key="5">
    <source>
        <dbReference type="ARBA" id="ARBA00022840"/>
    </source>
</evidence>
<keyword evidence="7" id="KW-0423">Lactose metabolism</keyword>
<comment type="function">
    <text evidence="8">Catalyzes the ATP-dependent phosphorylation of fructose-l-phosphate to fructose-l,6-bisphosphate.</text>
</comment>
<evidence type="ECO:0000256" key="4">
    <source>
        <dbReference type="ARBA" id="ARBA00022777"/>
    </source>
</evidence>
<evidence type="ECO:0000256" key="7">
    <source>
        <dbReference type="PIRNR" id="PIRNR000535"/>
    </source>
</evidence>
<dbReference type="SUPFAM" id="SSF53613">
    <property type="entry name" value="Ribokinase-like"/>
    <property type="match status" value="1"/>
</dbReference>
<proteinExistence type="inferred from homology"/>
<dbReference type="InterPro" id="IPR017583">
    <property type="entry name" value="Tagatose/fructose_Pkinase"/>
</dbReference>
<dbReference type="InterPro" id="IPR022463">
    <property type="entry name" value="1-PFruKinase"/>
</dbReference>
<evidence type="ECO:0000256" key="2">
    <source>
        <dbReference type="ARBA" id="ARBA00022679"/>
    </source>
</evidence>
<evidence type="ECO:0000256" key="6">
    <source>
        <dbReference type="ARBA" id="ARBA00047745"/>
    </source>
</evidence>
<dbReference type="NCBIfam" id="TIGR03828">
    <property type="entry name" value="pfkB"/>
    <property type="match status" value="1"/>
</dbReference>
<dbReference type="InterPro" id="IPR002173">
    <property type="entry name" value="Carboh/pur_kinase_PfkB_CS"/>
</dbReference>
<comment type="similarity">
    <text evidence="1">Belongs to the carbohydrate kinase pfkB family.</text>
</comment>